<feature type="compositionally biased region" description="Acidic residues" evidence="1">
    <location>
        <begin position="77"/>
        <end position="89"/>
    </location>
</feature>
<sequence>MVPENPWEPRDGVFAKGDFILLLCEMMISQATNLKVEIPVSHGSQNERGSVTRNVFTRKHQSHGGKKEKLVTFPPPPEEEEGRGEEETGGSDRFQMRLSTRQALLQKQPESGETPSAPERAQEAEARIDSLMKTDWPRFLRFIKGLREEAVTAQRHLKERAGAEGSCATVSETKGLEDIWAELYPGGNNGPTILPLTGVSVDWPHVEYEFGHKKQNRGSPTPRRGEGKVDEGGGDGVGARDFSGEASQQPETAGDAVFVDGGVGGSSGEDSSSGVVLRLLEDLEGQFLAPVPEAEHETLVPLSDLVKPWEWRKFLEEKPASESAPGSPQTWKELADQIEAEDARELQKWFESKGREWRKMEEAMKLQTMRRLLDQMERLQPSYPMSLLDMLMQDTTLSLALENYEVKKELHGLLPAEHRELQTRLSRLKNSSPLPLPKWLSQSVSSAFQRTIPLLGADGEVVAEATFRVAQGASAGLSVRTTTHPSSNSQLFHGSDRVGPTLLVGHAVAGGGGGQGADMCVSAAGVGGGGGGGQGANGDGAGNGGSRQKKGRDEVDGGDGSKAGASGSAAGGGEEEDKGYEDAKDEEMGEGAEKDETAENNEDIVWAV</sequence>
<protein>
    <submittedName>
        <fullName evidence="2">Uncharacterized protein</fullName>
    </submittedName>
</protein>
<evidence type="ECO:0000256" key="1">
    <source>
        <dbReference type="SAM" id="MobiDB-lite"/>
    </source>
</evidence>
<reference evidence="2" key="1">
    <citation type="submission" date="2014-11" db="EMBL/GenBank/DDBJ databases">
        <authorList>
            <person name="Otto D Thomas"/>
            <person name="Naeem Raeece"/>
        </authorList>
    </citation>
    <scope>NUCLEOTIDE SEQUENCE</scope>
</reference>
<name>A0A0G4HGY7_9ALVE</name>
<dbReference type="VEuPathDB" id="CryptoDB:Cvel_27487"/>
<accession>A0A0G4HGY7</accession>
<feature type="compositionally biased region" description="Polar residues" evidence="1">
    <location>
        <begin position="42"/>
        <end position="55"/>
    </location>
</feature>
<feature type="compositionally biased region" description="Acidic residues" evidence="1">
    <location>
        <begin position="573"/>
        <end position="590"/>
    </location>
</feature>
<dbReference type="AlphaFoldDB" id="A0A0G4HGY7"/>
<organism evidence="2">
    <name type="scientific">Chromera velia CCMP2878</name>
    <dbReference type="NCBI Taxonomy" id="1169474"/>
    <lineage>
        <taxon>Eukaryota</taxon>
        <taxon>Sar</taxon>
        <taxon>Alveolata</taxon>
        <taxon>Colpodellida</taxon>
        <taxon>Chromeraceae</taxon>
        <taxon>Chromera</taxon>
    </lineage>
</organism>
<feature type="region of interest" description="Disordered" evidence="1">
    <location>
        <begin position="42"/>
        <end position="93"/>
    </location>
</feature>
<feature type="region of interest" description="Disordered" evidence="1">
    <location>
        <begin position="529"/>
        <end position="608"/>
    </location>
</feature>
<gene>
    <name evidence="2" type="ORF">Cvel_27487</name>
</gene>
<feature type="region of interest" description="Disordered" evidence="1">
    <location>
        <begin position="211"/>
        <end position="272"/>
    </location>
</feature>
<evidence type="ECO:0000313" key="2">
    <source>
        <dbReference type="EMBL" id="CEM43368.1"/>
    </source>
</evidence>
<proteinExistence type="predicted"/>
<feature type="compositionally biased region" description="Gly residues" evidence="1">
    <location>
        <begin position="529"/>
        <end position="545"/>
    </location>
</feature>
<dbReference type="EMBL" id="CDMZ01002669">
    <property type="protein sequence ID" value="CEM43368.1"/>
    <property type="molecule type" value="Genomic_DNA"/>
</dbReference>